<name>A0ABU7R6X9_9FLAO</name>
<proteinExistence type="predicted"/>
<sequence length="116" mass="13923">NSLKSSEQLYQSYPEYKNIVERERLEYNKYNDEFNSLQYDEIILSKTIEKLNKEVKLESKNKSILAYMALTTYDVKLKDGSVHHVSKYFILNKDKDVYDEENYVSNLRKKYTKTDL</sequence>
<accession>A0ABU7R6X9</accession>
<keyword evidence="2" id="KW-1185">Reference proteome</keyword>
<evidence type="ECO:0000313" key="2">
    <source>
        <dbReference type="Proteomes" id="UP001350005"/>
    </source>
</evidence>
<protein>
    <submittedName>
        <fullName evidence="1">Uncharacterized protein</fullName>
    </submittedName>
</protein>
<dbReference type="RefSeq" id="WP_330937677.1">
    <property type="nucleotide sequence ID" value="NZ_JAZGJU010000156.1"/>
</dbReference>
<gene>
    <name evidence="1" type="ORF">V2E39_24185</name>
</gene>
<feature type="non-terminal residue" evidence="1">
    <location>
        <position position="1"/>
    </location>
</feature>
<dbReference type="EMBL" id="JAZGJU010000156">
    <property type="protein sequence ID" value="MEE6130511.1"/>
    <property type="molecule type" value="Genomic_DNA"/>
</dbReference>
<evidence type="ECO:0000313" key="1">
    <source>
        <dbReference type="EMBL" id="MEE6130511.1"/>
    </source>
</evidence>
<comment type="caution">
    <text evidence="1">The sequence shown here is derived from an EMBL/GenBank/DDBJ whole genome shotgun (WGS) entry which is preliminary data.</text>
</comment>
<organism evidence="1 2">
    <name type="scientific">Chryseobacterium arthrosphaerae</name>
    <dbReference type="NCBI Taxonomy" id="651561"/>
    <lineage>
        <taxon>Bacteria</taxon>
        <taxon>Pseudomonadati</taxon>
        <taxon>Bacteroidota</taxon>
        <taxon>Flavobacteriia</taxon>
        <taxon>Flavobacteriales</taxon>
        <taxon>Weeksellaceae</taxon>
        <taxon>Chryseobacterium group</taxon>
        <taxon>Chryseobacterium</taxon>
    </lineage>
</organism>
<reference evidence="1 2" key="1">
    <citation type="submission" date="2024-01" db="EMBL/GenBank/DDBJ databases">
        <title>Whole genome of Chryseobacterium arthrosphaerae NNCa 2741.</title>
        <authorList>
            <person name="Boriskina E.V."/>
            <person name="Gordinskaya N.A."/>
            <person name="Kropotov V.S."/>
            <person name="Alekseeva A.E."/>
            <person name="Makhova M.A."/>
            <person name="Kryazhev D.V."/>
            <person name="Shkurkina I.S."/>
        </authorList>
    </citation>
    <scope>NUCLEOTIDE SEQUENCE [LARGE SCALE GENOMIC DNA]</scope>
    <source>
        <strain evidence="1 2">NNCa 2741</strain>
    </source>
</reference>
<dbReference type="Proteomes" id="UP001350005">
    <property type="component" value="Unassembled WGS sequence"/>
</dbReference>